<protein>
    <recommendedName>
        <fullName evidence="3">Phage protein</fullName>
    </recommendedName>
</protein>
<dbReference type="RefSeq" id="WP_305027535.1">
    <property type="nucleotide sequence ID" value="NZ_JAUQTA010000001.1"/>
</dbReference>
<name>A0ABT9AZY7_9ACTN</name>
<sequence length="121" mass="13622">MTDDFTRAQIDMLRAQMDLAAGDLVFVANGILRKVHKSDQCEGRHLACWVHSPSDWPLSVAPVYWDGSAGRAYRLCEHDVLHRDLDDYRWQTRGSTKHAGMPPWCCPDNGDCACCRGEESA</sequence>
<gene>
    <name evidence="1" type="ORF">Q5722_07230</name>
</gene>
<evidence type="ECO:0000313" key="2">
    <source>
        <dbReference type="Proteomes" id="UP001233314"/>
    </source>
</evidence>
<evidence type="ECO:0008006" key="3">
    <source>
        <dbReference type="Google" id="ProtNLM"/>
    </source>
</evidence>
<organism evidence="1 2">
    <name type="scientific">Nocardioides jiangxiensis</name>
    <dbReference type="NCBI Taxonomy" id="3064524"/>
    <lineage>
        <taxon>Bacteria</taxon>
        <taxon>Bacillati</taxon>
        <taxon>Actinomycetota</taxon>
        <taxon>Actinomycetes</taxon>
        <taxon>Propionibacteriales</taxon>
        <taxon>Nocardioidaceae</taxon>
        <taxon>Nocardioides</taxon>
    </lineage>
</organism>
<proteinExistence type="predicted"/>
<reference evidence="1 2" key="1">
    <citation type="submission" date="2023-07" db="EMBL/GenBank/DDBJ databases">
        <title>Nocardioides sp. nov WY-20 isolated from soil.</title>
        <authorList>
            <person name="Liu B."/>
            <person name="Wan Y."/>
        </authorList>
    </citation>
    <scope>NUCLEOTIDE SEQUENCE [LARGE SCALE GENOMIC DNA]</scope>
    <source>
        <strain evidence="1 2">WY-20</strain>
    </source>
</reference>
<evidence type="ECO:0000313" key="1">
    <source>
        <dbReference type="EMBL" id="MDO7868159.1"/>
    </source>
</evidence>
<accession>A0ABT9AZY7</accession>
<comment type="caution">
    <text evidence="1">The sequence shown here is derived from an EMBL/GenBank/DDBJ whole genome shotgun (WGS) entry which is preliminary data.</text>
</comment>
<dbReference type="Proteomes" id="UP001233314">
    <property type="component" value="Unassembled WGS sequence"/>
</dbReference>
<dbReference type="EMBL" id="JAUQTA010000001">
    <property type="protein sequence ID" value="MDO7868159.1"/>
    <property type="molecule type" value="Genomic_DNA"/>
</dbReference>
<keyword evidence="2" id="KW-1185">Reference proteome</keyword>